<comment type="subcellular location">
    <subcellularLocation>
        <location evidence="1">Cell inner membrane</location>
        <topology evidence="1">Multi-pass membrane protein</topology>
    </subcellularLocation>
    <subcellularLocation>
        <location evidence="9">Cell membrane</location>
        <topology evidence="9">Multi-pass membrane protein</topology>
    </subcellularLocation>
</comment>
<keyword evidence="12" id="KW-1185">Reference proteome</keyword>
<dbReference type="GO" id="GO:0140359">
    <property type="term" value="F:ABC-type transporter activity"/>
    <property type="evidence" value="ECO:0007669"/>
    <property type="project" value="InterPro"/>
</dbReference>
<evidence type="ECO:0000313" key="12">
    <source>
        <dbReference type="Proteomes" id="UP000636505"/>
    </source>
</evidence>
<dbReference type="InterPro" id="IPR047817">
    <property type="entry name" value="ABC2_TM_bact-type"/>
</dbReference>
<feature type="transmembrane region" description="Helical" evidence="9">
    <location>
        <begin position="145"/>
        <end position="169"/>
    </location>
</feature>
<evidence type="ECO:0000256" key="4">
    <source>
        <dbReference type="ARBA" id="ARBA00022475"/>
    </source>
</evidence>
<feature type="transmembrane region" description="Helical" evidence="9">
    <location>
        <begin position="111"/>
        <end position="138"/>
    </location>
</feature>
<dbReference type="Pfam" id="PF01061">
    <property type="entry name" value="ABC2_membrane"/>
    <property type="match status" value="1"/>
</dbReference>
<evidence type="ECO:0000256" key="5">
    <source>
        <dbReference type="ARBA" id="ARBA00022519"/>
    </source>
</evidence>
<dbReference type="InterPro" id="IPR000412">
    <property type="entry name" value="ABC_2_transport"/>
</dbReference>
<evidence type="ECO:0000256" key="2">
    <source>
        <dbReference type="ARBA" id="ARBA00007783"/>
    </source>
</evidence>
<keyword evidence="7 9" id="KW-1133">Transmembrane helix</keyword>
<evidence type="ECO:0000259" key="10">
    <source>
        <dbReference type="PROSITE" id="PS51012"/>
    </source>
</evidence>
<dbReference type="InterPro" id="IPR013525">
    <property type="entry name" value="ABC2_TM"/>
</dbReference>
<feature type="transmembrane region" description="Helical" evidence="9">
    <location>
        <begin position="181"/>
        <end position="199"/>
    </location>
</feature>
<feature type="transmembrane region" description="Helical" evidence="9">
    <location>
        <begin position="206"/>
        <end position="228"/>
    </location>
</feature>
<keyword evidence="3 9" id="KW-0813">Transport</keyword>
<dbReference type="Proteomes" id="UP000636505">
    <property type="component" value="Unassembled WGS sequence"/>
</dbReference>
<protein>
    <recommendedName>
        <fullName evidence="9">Transport permease protein</fullName>
    </recommendedName>
</protein>
<evidence type="ECO:0000256" key="7">
    <source>
        <dbReference type="ARBA" id="ARBA00022989"/>
    </source>
</evidence>
<reference evidence="11" key="1">
    <citation type="submission" date="2020-10" db="EMBL/GenBank/DDBJ databases">
        <authorList>
            <person name="Castelo-Branco R."/>
            <person name="Eusebio N."/>
            <person name="Adriana R."/>
            <person name="Vieira A."/>
            <person name="Brugerolle De Fraissinette N."/>
            <person name="Rezende De Castro R."/>
            <person name="Schneider M.P."/>
            <person name="Vasconcelos V."/>
            <person name="Leao P.N."/>
        </authorList>
    </citation>
    <scope>NUCLEOTIDE SEQUENCE</scope>
    <source>
        <strain evidence="11">LEGE 07310</strain>
    </source>
</reference>
<evidence type="ECO:0000256" key="6">
    <source>
        <dbReference type="ARBA" id="ARBA00022692"/>
    </source>
</evidence>
<evidence type="ECO:0000256" key="3">
    <source>
        <dbReference type="ARBA" id="ARBA00022448"/>
    </source>
</evidence>
<dbReference type="PIRSF" id="PIRSF006648">
    <property type="entry name" value="DrrB"/>
    <property type="match status" value="1"/>
</dbReference>
<dbReference type="AlphaFoldDB" id="A0A8J7A5P6"/>
<dbReference type="PANTHER" id="PTHR30413:SF8">
    <property type="entry name" value="TRANSPORT PERMEASE PROTEIN"/>
    <property type="match status" value="1"/>
</dbReference>
<organism evidence="11 12">
    <name type="scientific">Vasconcelosia minhoensis LEGE 07310</name>
    <dbReference type="NCBI Taxonomy" id="915328"/>
    <lineage>
        <taxon>Bacteria</taxon>
        <taxon>Bacillati</taxon>
        <taxon>Cyanobacteriota</taxon>
        <taxon>Cyanophyceae</taxon>
        <taxon>Nodosilineales</taxon>
        <taxon>Cymatolegaceae</taxon>
        <taxon>Vasconcelosia</taxon>
        <taxon>Vasconcelosia minhoensis</taxon>
    </lineage>
</organism>
<keyword evidence="6 9" id="KW-0812">Transmembrane</keyword>
<dbReference type="EMBL" id="JADEXG010000010">
    <property type="protein sequence ID" value="MBE9076937.1"/>
    <property type="molecule type" value="Genomic_DNA"/>
</dbReference>
<feature type="domain" description="ABC transmembrane type-2" evidence="10">
    <location>
        <begin position="40"/>
        <end position="258"/>
    </location>
</feature>
<feature type="transmembrane region" description="Helical" evidence="9">
    <location>
        <begin position="42"/>
        <end position="64"/>
    </location>
</feature>
<feature type="transmembrane region" description="Helical" evidence="9">
    <location>
        <begin position="234"/>
        <end position="255"/>
    </location>
</feature>
<proteinExistence type="inferred from homology"/>
<sequence length="266" mass="30596">MKQLDQALNPISLRKPGYLWDLLKSLVDRDLKLMYKRSTLGIAWTLINPLLQLLVFIFVFQLIIKIDIPQYSSYVFTGLLAWNWFQNSLFQATGIIIDSRPLIRQPGFPSVTLPVVVVTTGLIHFILALPVLVVFLLIDGVQLTPIVLCLPLLQLIQFGLTVTLSYFLAAVNVTFRDTQHTLGVLLQFLFYLTPIFYEIDSIPERFWYAYGLNPMVHIVTCYRQILIWGVQPDWLALVIIAGVTLILLPIGYRVFRRQSLRFVEEI</sequence>
<keyword evidence="8 9" id="KW-0472">Membrane</keyword>
<dbReference type="RefSeq" id="WP_193905598.1">
    <property type="nucleotide sequence ID" value="NZ_JADEXG010000010.1"/>
</dbReference>
<dbReference type="GO" id="GO:0043190">
    <property type="term" value="C:ATP-binding cassette (ABC) transporter complex"/>
    <property type="evidence" value="ECO:0007669"/>
    <property type="project" value="InterPro"/>
</dbReference>
<gene>
    <name evidence="11" type="ORF">IQ241_06445</name>
</gene>
<comment type="similarity">
    <text evidence="2 9">Belongs to the ABC-2 integral membrane protein family.</text>
</comment>
<comment type="caution">
    <text evidence="11">The sequence shown here is derived from an EMBL/GenBank/DDBJ whole genome shotgun (WGS) entry which is preliminary data.</text>
</comment>
<evidence type="ECO:0000256" key="8">
    <source>
        <dbReference type="ARBA" id="ARBA00023136"/>
    </source>
</evidence>
<keyword evidence="5" id="KW-0997">Cell inner membrane</keyword>
<keyword evidence="4 9" id="KW-1003">Cell membrane</keyword>
<dbReference type="PROSITE" id="PS51012">
    <property type="entry name" value="ABC_TM2"/>
    <property type="match status" value="1"/>
</dbReference>
<evidence type="ECO:0000256" key="9">
    <source>
        <dbReference type="RuleBase" id="RU361157"/>
    </source>
</evidence>
<dbReference type="PANTHER" id="PTHR30413">
    <property type="entry name" value="INNER MEMBRANE TRANSPORT PERMEASE"/>
    <property type="match status" value="1"/>
</dbReference>
<dbReference type="GO" id="GO:0015920">
    <property type="term" value="P:lipopolysaccharide transport"/>
    <property type="evidence" value="ECO:0007669"/>
    <property type="project" value="TreeGrafter"/>
</dbReference>
<evidence type="ECO:0000256" key="1">
    <source>
        <dbReference type="ARBA" id="ARBA00004429"/>
    </source>
</evidence>
<evidence type="ECO:0000313" key="11">
    <source>
        <dbReference type="EMBL" id="MBE9076937.1"/>
    </source>
</evidence>
<accession>A0A8J7A5P6</accession>
<name>A0A8J7A5P6_9CYAN</name>